<protein>
    <submittedName>
        <fullName evidence="1">Uncharacterized protein</fullName>
    </submittedName>
</protein>
<sequence length="160" mass="18114">MHVRLEIRNRIKTASLCTAISRSALELAYAEVSKKLHHNDEDGTRENCSCVTGDRYLLPSSHRIQLGVPLDVTEIHPRWRVSQVLPPLNVAWHNIDPETLSSILKDPKASLPRKGRPTGTRRLQTSAENILNAAYRRENVWRCGSRHAAGHNRRTCPQSL</sequence>
<gene>
    <name evidence="1" type="ORF">V1525DRAFT_406313</name>
</gene>
<accession>A0ACC3T0Q7</accession>
<name>A0ACC3T0Q7_LIPKO</name>
<comment type="caution">
    <text evidence="1">The sequence shown here is derived from an EMBL/GenBank/DDBJ whole genome shotgun (WGS) entry which is preliminary data.</text>
</comment>
<keyword evidence="2" id="KW-1185">Reference proteome</keyword>
<organism evidence="1 2">
    <name type="scientific">Lipomyces kononenkoae</name>
    <name type="common">Yeast</name>
    <dbReference type="NCBI Taxonomy" id="34357"/>
    <lineage>
        <taxon>Eukaryota</taxon>
        <taxon>Fungi</taxon>
        <taxon>Dikarya</taxon>
        <taxon>Ascomycota</taxon>
        <taxon>Saccharomycotina</taxon>
        <taxon>Lipomycetes</taxon>
        <taxon>Lipomycetales</taxon>
        <taxon>Lipomycetaceae</taxon>
        <taxon>Lipomyces</taxon>
    </lineage>
</organism>
<feature type="non-terminal residue" evidence="1">
    <location>
        <position position="160"/>
    </location>
</feature>
<evidence type="ECO:0000313" key="1">
    <source>
        <dbReference type="EMBL" id="KAK9236617.1"/>
    </source>
</evidence>
<evidence type="ECO:0000313" key="2">
    <source>
        <dbReference type="Proteomes" id="UP001433508"/>
    </source>
</evidence>
<dbReference type="Proteomes" id="UP001433508">
    <property type="component" value="Unassembled WGS sequence"/>
</dbReference>
<reference evidence="2" key="1">
    <citation type="journal article" date="2024" name="Front. Bioeng. Biotechnol.">
        <title>Genome-scale model development and genomic sequencing of the oleaginous clade Lipomyces.</title>
        <authorList>
            <person name="Czajka J.J."/>
            <person name="Han Y."/>
            <person name="Kim J."/>
            <person name="Mondo S.J."/>
            <person name="Hofstad B.A."/>
            <person name="Robles A."/>
            <person name="Haridas S."/>
            <person name="Riley R."/>
            <person name="LaButti K."/>
            <person name="Pangilinan J."/>
            <person name="Andreopoulos W."/>
            <person name="Lipzen A."/>
            <person name="Yan J."/>
            <person name="Wang M."/>
            <person name="Ng V."/>
            <person name="Grigoriev I.V."/>
            <person name="Spatafora J.W."/>
            <person name="Magnuson J.K."/>
            <person name="Baker S.E."/>
            <person name="Pomraning K.R."/>
        </authorList>
    </citation>
    <scope>NUCLEOTIDE SEQUENCE [LARGE SCALE GENOMIC DNA]</scope>
    <source>
        <strain evidence="2">CBS 7786</strain>
    </source>
</reference>
<proteinExistence type="predicted"/>
<dbReference type="EMBL" id="MU971383">
    <property type="protein sequence ID" value="KAK9236617.1"/>
    <property type="molecule type" value="Genomic_DNA"/>
</dbReference>